<name>A0A1D2MZ55_ORCCI</name>
<dbReference type="OrthoDB" id="6334967at2759"/>
<dbReference type="Proteomes" id="UP000094527">
    <property type="component" value="Unassembled WGS sequence"/>
</dbReference>
<accession>A0A1D2MZ55</accession>
<gene>
    <name evidence="2" type="ORF">Ocin01_08451</name>
</gene>
<proteinExistence type="predicted"/>
<sequence>MYFRASNMDFLQRLFCTTIFVAWCATSALGTDDVSSSIDGDENHKSQQAHSRQKRFIYFNTQSPVDIGLLITVPLSFALPTFNLQTSRRFSRSITEENELLANLTSEDILPSETYDEPSYNFELGKMSTYFTILQIDEDICQQKVICEVFAEPEKYKPVSDIFEKKLTVDRGPVAEKYSSRYYRYIKAMQEGVTGGEAACQKEYKRCPYAAHERLNMPALHFWTYLTNILRMEFRDE</sequence>
<keyword evidence="1" id="KW-0732">Signal</keyword>
<feature type="chain" id="PRO_5008904779" evidence="1">
    <location>
        <begin position="31"/>
        <end position="237"/>
    </location>
</feature>
<evidence type="ECO:0000313" key="2">
    <source>
        <dbReference type="EMBL" id="ODM98221.1"/>
    </source>
</evidence>
<feature type="signal peptide" evidence="1">
    <location>
        <begin position="1"/>
        <end position="30"/>
    </location>
</feature>
<evidence type="ECO:0000256" key="1">
    <source>
        <dbReference type="SAM" id="SignalP"/>
    </source>
</evidence>
<dbReference type="AlphaFoldDB" id="A0A1D2MZ55"/>
<evidence type="ECO:0000313" key="3">
    <source>
        <dbReference type="Proteomes" id="UP000094527"/>
    </source>
</evidence>
<dbReference type="EMBL" id="LJIJ01000372">
    <property type="protein sequence ID" value="ODM98221.1"/>
    <property type="molecule type" value="Genomic_DNA"/>
</dbReference>
<organism evidence="2 3">
    <name type="scientific">Orchesella cincta</name>
    <name type="common">Springtail</name>
    <name type="synonym">Podura cincta</name>
    <dbReference type="NCBI Taxonomy" id="48709"/>
    <lineage>
        <taxon>Eukaryota</taxon>
        <taxon>Metazoa</taxon>
        <taxon>Ecdysozoa</taxon>
        <taxon>Arthropoda</taxon>
        <taxon>Hexapoda</taxon>
        <taxon>Collembola</taxon>
        <taxon>Entomobryomorpha</taxon>
        <taxon>Entomobryoidea</taxon>
        <taxon>Orchesellidae</taxon>
        <taxon>Orchesellinae</taxon>
        <taxon>Orchesella</taxon>
    </lineage>
</organism>
<comment type="caution">
    <text evidence="2">The sequence shown here is derived from an EMBL/GenBank/DDBJ whole genome shotgun (WGS) entry which is preliminary data.</text>
</comment>
<protein>
    <submittedName>
        <fullName evidence="2">Protein ECM34</fullName>
    </submittedName>
</protein>
<dbReference type="OMA" id="IDEDICQ"/>
<keyword evidence="3" id="KW-1185">Reference proteome</keyword>
<dbReference type="Pfam" id="PF07841">
    <property type="entry name" value="DM4_12"/>
    <property type="match status" value="1"/>
</dbReference>
<reference evidence="2 3" key="1">
    <citation type="journal article" date="2016" name="Genome Biol. Evol.">
        <title>Gene Family Evolution Reflects Adaptation to Soil Environmental Stressors in the Genome of the Collembolan Orchesella cincta.</title>
        <authorList>
            <person name="Faddeeva-Vakhrusheva A."/>
            <person name="Derks M.F."/>
            <person name="Anvar S.Y."/>
            <person name="Agamennone V."/>
            <person name="Suring W."/>
            <person name="Smit S."/>
            <person name="van Straalen N.M."/>
            <person name="Roelofs D."/>
        </authorList>
    </citation>
    <scope>NUCLEOTIDE SEQUENCE [LARGE SCALE GENOMIC DNA]</scope>
    <source>
        <tissue evidence="2">Mixed pool</tissue>
    </source>
</reference>
<dbReference type="InterPro" id="IPR006631">
    <property type="entry name" value="DM4_12"/>
</dbReference>